<dbReference type="EMBL" id="CAJVRL010000045">
    <property type="protein sequence ID" value="CAG8952087.1"/>
    <property type="molecule type" value="Genomic_DNA"/>
</dbReference>
<sequence length="379" mass="41538">MRPPIHPPRTQELLAPLLGALPSASISKDAPSALLPLLSPILRQRVQLLSSASTEPWLSLLCYDHAKTQKLEQAAKSESLEAHPVSGEVEVDWEYDVDVRYKRVDEETLQALVSLQPFGIEVKLVWCVNDEVGGGDGWRIGEVSVPDADGVWGEKSIQDAEDHFESHTARQEPRSGGTNGGSLLMPDEEEGDDDDYWAQYDNTPSQTPAAKHSPAPPAHGNHLGSNANEEDYYAQYGNVQPAMDNHDPDEAQQNGDIESSLGRDEIARGLQHQLSAHPELTSFPPPLPSSEQEKPDFIIHPRPSSSTGSSGSDTVARLERRAAANSMSEQGETAIKQHISTTMKSLYRLAKVGGIDRGEFERLVRTELDCLGLMDEEEL</sequence>
<evidence type="ECO:0000313" key="3">
    <source>
        <dbReference type="Proteomes" id="UP000696280"/>
    </source>
</evidence>
<feature type="region of interest" description="Disordered" evidence="1">
    <location>
        <begin position="160"/>
        <end position="226"/>
    </location>
</feature>
<feature type="compositionally biased region" description="Basic and acidic residues" evidence="1">
    <location>
        <begin position="160"/>
        <end position="173"/>
    </location>
</feature>
<dbReference type="Proteomes" id="UP000696280">
    <property type="component" value="Unassembled WGS sequence"/>
</dbReference>
<evidence type="ECO:0000313" key="2">
    <source>
        <dbReference type="EMBL" id="CAG8952087.1"/>
    </source>
</evidence>
<gene>
    <name evidence="2" type="ORF">HYFRA_00000825</name>
</gene>
<proteinExistence type="predicted"/>
<keyword evidence="3" id="KW-1185">Reference proteome</keyword>
<name>A0A9N9PS24_9HELO</name>
<accession>A0A9N9PS24</accession>
<protein>
    <submittedName>
        <fullName evidence="2">Uncharacterized protein</fullName>
    </submittedName>
</protein>
<feature type="region of interest" description="Disordered" evidence="1">
    <location>
        <begin position="278"/>
        <end position="314"/>
    </location>
</feature>
<feature type="compositionally biased region" description="Acidic residues" evidence="1">
    <location>
        <begin position="186"/>
        <end position="196"/>
    </location>
</feature>
<evidence type="ECO:0000256" key="1">
    <source>
        <dbReference type="SAM" id="MobiDB-lite"/>
    </source>
</evidence>
<organism evidence="2 3">
    <name type="scientific">Hymenoscyphus fraxineus</name>
    <dbReference type="NCBI Taxonomy" id="746836"/>
    <lineage>
        <taxon>Eukaryota</taxon>
        <taxon>Fungi</taxon>
        <taxon>Dikarya</taxon>
        <taxon>Ascomycota</taxon>
        <taxon>Pezizomycotina</taxon>
        <taxon>Leotiomycetes</taxon>
        <taxon>Helotiales</taxon>
        <taxon>Helotiaceae</taxon>
        <taxon>Hymenoscyphus</taxon>
    </lineage>
</organism>
<reference evidence="2" key="1">
    <citation type="submission" date="2021-07" db="EMBL/GenBank/DDBJ databases">
        <authorList>
            <person name="Durling M."/>
        </authorList>
    </citation>
    <scope>NUCLEOTIDE SEQUENCE</scope>
</reference>
<dbReference type="AlphaFoldDB" id="A0A9N9PS24"/>
<comment type="caution">
    <text evidence="2">The sequence shown here is derived from an EMBL/GenBank/DDBJ whole genome shotgun (WGS) entry which is preliminary data.</text>
</comment>
<dbReference type="OrthoDB" id="5578001at2759"/>